<dbReference type="SUPFAM" id="SSF56235">
    <property type="entry name" value="N-terminal nucleophile aminohydrolases (Ntn hydrolases)"/>
    <property type="match status" value="1"/>
</dbReference>
<proteinExistence type="inferred from homology"/>
<dbReference type="GO" id="GO:0019676">
    <property type="term" value="P:ammonia assimilation cycle"/>
    <property type="evidence" value="ECO:0007669"/>
    <property type="project" value="TreeGrafter"/>
</dbReference>
<keyword evidence="11" id="KW-0315">Glutamine amidotransferase</keyword>
<dbReference type="EMBL" id="QZJZ01000096">
    <property type="protein sequence ID" value="RJP56381.1"/>
    <property type="molecule type" value="Genomic_DNA"/>
</dbReference>
<dbReference type="SUPFAM" id="SSF51395">
    <property type="entry name" value="FMN-linked oxidoreductases"/>
    <property type="match status" value="1"/>
</dbReference>
<dbReference type="Gene3D" id="3.60.20.10">
    <property type="entry name" value="Glutamine Phosphoribosylpyrophosphate, subunit 1, domain 1"/>
    <property type="match status" value="1"/>
</dbReference>
<evidence type="ECO:0000259" key="21">
    <source>
        <dbReference type="PROSITE" id="PS51278"/>
    </source>
</evidence>
<evidence type="ECO:0000256" key="18">
    <source>
        <dbReference type="ARBA" id="ARBA00048151"/>
    </source>
</evidence>
<evidence type="ECO:0000256" key="14">
    <source>
        <dbReference type="ARBA" id="ARBA00023014"/>
    </source>
</evidence>
<dbReference type="InterPro" id="IPR002932">
    <property type="entry name" value="Glu_synthdom"/>
</dbReference>
<evidence type="ECO:0000256" key="16">
    <source>
        <dbReference type="ARBA" id="ARBA00023291"/>
    </source>
</evidence>
<evidence type="ECO:0000256" key="20">
    <source>
        <dbReference type="ARBA" id="ARBA00079921"/>
    </source>
</evidence>
<evidence type="ECO:0000256" key="6">
    <source>
        <dbReference type="ARBA" id="ARBA00022605"/>
    </source>
</evidence>
<evidence type="ECO:0000256" key="8">
    <source>
        <dbReference type="ARBA" id="ARBA00022643"/>
    </source>
</evidence>
<keyword evidence="13" id="KW-0408">Iron</keyword>
<name>A0A3A4R4H8_9BACT</name>
<dbReference type="InterPro" id="IPR036485">
    <property type="entry name" value="Glu_synth_asu_C_sf"/>
</dbReference>
<dbReference type="Pfam" id="PF01645">
    <property type="entry name" value="Glu_synthase"/>
    <property type="match status" value="1"/>
</dbReference>
<protein>
    <recommendedName>
        <fullName evidence="19">Glutamate synthase [NADPH] large chain</fullName>
        <ecNumber evidence="5">1.4.1.13</ecNumber>
    </recommendedName>
    <alternativeName>
        <fullName evidence="20">Glutamate synthase subunit alpha</fullName>
    </alternativeName>
</protein>
<evidence type="ECO:0000256" key="17">
    <source>
        <dbReference type="ARBA" id="ARBA00037898"/>
    </source>
</evidence>
<dbReference type="NCBIfam" id="NF008730">
    <property type="entry name" value="PRK11750.1"/>
    <property type="match status" value="1"/>
</dbReference>
<evidence type="ECO:0000256" key="9">
    <source>
        <dbReference type="ARBA" id="ARBA00022723"/>
    </source>
</evidence>
<dbReference type="Gene3D" id="2.160.20.60">
    <property type="entry name" value="Glutamate synthase, alpha subunit, C-terminal domain"/>
    <property type="match status" value="1"/>
</dbReference>
<comment type="cofactor">
    <cofactor evidence="1">
        <name>FMN</name>
        <dbReference type="ChEBI" id="CHEBI:58210"/>
    </cofactor>
</comment>
<dbReference type="FunFam" id="3.20.20.70:FF:000053">
    <property type="entry name" value="Glutamate synthase large subunit"/>
    <property type="match status" value="1"/>
</dbReference>
<dbReference type="Pfam" id="PF01493">
    <property type="entry name" value="GXGXG"/>
    <property type="match status" value="1"/>
</dbReference>
<dbReference type="PANTHER" id="PTHR11938">
    <property type="entry name" value="FAD NADPH DEHYDROGENASE/OXIDOREDUCTASE"/>
    <property type="match status" value="1"/>
</dbReference>
<keyword evidence="6" id="KW-0028">Amino-acid biosynthesis</keyword>
<comment type="cofactor">
    <cofactor evidence="3">
        <name>FAD</name>
        <dbReference type="ChEBI" id="CHEBI:57692"/>
    </cofactor>
</comment>
<dbReference type="GO" id="GO:0051538">
    <property type="term" value="F:3 iron, 4 sulfur cluster binding"/>
    <property type="evidence" value="ECO:0007669"/>
    <property type="project" value="UniProtKB-KW"/>
</dbReference>
<keyword evidence="10" id="KW-0274">FAD</keyword>
<organism evidence="22 23">
    <name type="scientific">Candidatus Auribacter fodinae</name>
    <dbReference type="NCBI Taxonomy" id="2093366"/>
    <lineage>
        <taxon>Bacteria</taxon>
        <taxon>Pseudomonadati</taxon>
        <taxon>Candidatus Auribacterota</taxon>
        <taxon>Candidatus Auribacteria</taxon>
        <taxon>Candidatus Auribacterales</taxon>
        <taxon>Candidatus Auribacteraceae</taxon>
        <taxon>Candidatus Auribacter</taxon>
    </lineage>
</organism>
<dbReference type="CDD" id="cd00982">
    <property type="entry name" value="gltB_C"/>
    <property type="match status" value="1"/>
</dbReference>
<comment type="catalytic activity">
    <reaction evidence="18">
        <text>2 L-glutamate + NADP(+) = L-glutamine + 2-oxoglutarate + NADPH + H(+)</text>
        <dbReference type="Rhea" id="RHEA:15501"/>
        <dbReference type="ChEBI" id="CHEBI:15378"/>
        <dbReference type="ChEBI" id="CHEBI:16810"/>
        <dbReference type="ChEBI" id="CHEBI:29985"/>
        <dbReference type="ChEBI" id="CHEBI:57783"/>
        <dbReference type="ChEBI" id="CHEBI:58349"/>
        <dbReference type="ChEBI" id="CHEBI:58359"/>
        <dbReference type="EC" id="1.4.1.13"/>
    </reaction>
</comment>
<keyword evidence="9" id="KW-0479">Metal-binding</keyword>
<dbReference type="InterPro" id="IPR029055">
    <property type="entry name" value="Ntn_hydrolases_N"/>
</dbReference>
<dbReference type="CDD" id="cd00713">
    <property type="entry name" value="GltS"/>
    <property type="match status" value="1"/>
</dbReference>
<dbReference type="GO" id="GO:0046872">
    <property type="term" value="F:metal ion binding"/>
    <property type="evidence" value="ECO:0007669"/>
    <property type="project" value="UniProtKB-KW"/>
</dbReference>
<dbReference type="Proteomes" id="UP000266426">
    <property type="component" value="Unassembled WGS sequence"/>
</dbReference>
<keyword evidence="7" id="KW-0285">Flavoprotein</keyword>
<dbReference type="GO" id="GO:0004355">
    <property type="term" value="F:glutamate synthase (NADPH) activity"/>
    <property type="evidence" value="ECO:0007669"/>
    <property type="project" value="UniProtKB-EC"/>
</dbReference>
<keyword evidence="16" id="KW-0003">3Fe-4S</keyword>
<keyword evidence="12 22" id="KW-0560">Oxidoreductase</keyword>
<evidence type="ECO:0000256" key="13">
    <source>
        <dbReference type="ARBA" id="ARBA00023004"/>
    </source>
</evidence>
<evidence type="ECO:0000256" key="11">
    <source>
        <dbReference type="ARBA" id="ARBA00022962"/>
    </source>
</evidence>
<evidence type="ECO:0000256" key="7">
    <source>
        <dbReference type="ARBA" id="ARBA00022630"/>
    </source>
</evidence>
<dbReference type="EC" id="1.4.1.13" evidence="5"/>
<evidence type="ECO:0000256" key="15">
    <source>
        <dbReference type="ARBA" id="ARBA00023164"/>
    </source>
</evidence>
<evidence type="ECO:0000313" key="22">
    <source>
        <dbReference type="EMBL" id="RJP56381.1"/>
    </source>
</evidence>
<evidence type="ECO:0000256" key="1">
    <source>
        <dbReference type="ARBA" id="ARBA00001917"/>
    </source>
</evidence>
<comment type="caution">
    <text evidence="22">The sequence shown here is derived from an EMBL/GenBank/DDBJ whole genome shotgun (WGS) entry which is preliminary data.</text>
</comment>
<dbReference type="InterPro" id="IPR013785">
    <property type="entry name" value="Aldolase_TIM"/>
</dbReference>
<dbReference type="InterPro" id="IPR017932">
    <property type="entry name" value="GATase_2_dom"/>
</dbReference>
<dbReference type="InterPro" id="IPR050711">
    <property type="entry name" value="ET-N_metabolism_enzyme"/>
</dbReference>
<gene>
    <name evidence="22" type="ORF">C4541_12420</name>
</gene>
<sequence>MKKWVEKNKSLYDPQFEHDNCGVAFVANIDGHKSHEIVEKGLQVLLHLVHRGAVGGDDKTGDGAGLLSQIPHEFFVRETKTLNIILPDAGKYGVGMFFLPQDNNKRENLTKKLEEIITARGFKVLGWRDVPFRSDCLGEFALSSMPVIQQLFIDNKGLAGDELERQLYVLRRILENTAHAMGIDFDEFYVCSLSARTIVYKGMFTAHQMNEFYPDLHDKRYVTAMAIVHQRFSTNTFPSWPLAQPFRYLAHNGEINTLRGNINRMKARESQMKSELFGDDISELFPIIQAFGSDSACVDNAFELLVNGGRSVEHSMMMMVPEAFGVKYHMSQDKRAFYEYHTTIMEPWDGPAALVFSDGRKIGAVLDRNGLRPARYVVTKDNFVVLASEVGVLTFPPEDILQKGRLTPGKMFLVDLEEGRIVSDQEIKSQVSRSKPYRRWLEKNRIELRGLLDAPQQVDPHHDTIFVRQTSFGYTREDLTFILAPMAINGQEPVGSMGTDTPLAVLSKEPQLLFWYFKQLFAQVTNPAIDPYRESLVMSLMSFVGQERNILDETPEHCKQLKLYHPILSNDDVPKILNASSKGIQTAVLPMLFDPTKGVESLEKAIDNLCKLAAQKVDEGNNILILSDRMVDANNAPIPCLLATSAVHNYLINCGKRMQTGLVVETGEARDVMHFALLIGFGASAINPYLAFETLSDMIKEGMLPSGVDQETAIDNYVNALKKGLLKIFSKMGISTLRSYRGAIIFEAIGLSKDLINKYFPGTVSRISGIDLNIIAQEAVLRHRKAYPLSGISPKLLELGGQYHYRHNTEHHLLTPKVVATLQHAVVKNDYTIYKDYARQVNDQSQKQHTLRGLFKFRKNTPIPLTKVESVEKIVTRFSTGAMSYGSISREAHETLAIAMNRLGGKSNTGEGGEDERRFVPMPNGDSTNSAIKQVASGRFGVTINYLVHSNELQIKVAQGAKPGEGGQLPGHKVDETIAKTRHSTPGVTLISPPPHHDIYSIEDLAQLIHDLKNSNPSARISVKLVAEVGVGTIAAGVAKAKSDMVLISGYDGGTGASPISSIKHAGIPWELGLAETHQTLVLNSLRDRIRVQVDGKLSTGRDLAVAILLGAEEFGFSTMPLIAMGCIMMRKCHLNTCPVGIATQDKDLRKKFHGKPEYVVNFMRFIAMELREIMAELGFRTVDEMIGQVSKLEVDNAISHWKSKGLDFSALLADVSKTMKKPVLRCIRSQDHQLELSLDKELLKKCSTAIESKTPVHFESEIHNYNRTVGTMLSSAIAKKYGSDGLPPDTIHIKFKGSAGQSFGAFLSKGVTFELAGDTNDYLGKGMSGGRIIVYPPKESPFKSYENIIIGNTVLYGATSGEIFVAGVAGERFAVRNSGAVAVIEGVGDHGCEYMTGGVVVVLGETGRNFAAGMSGGIAFVYDKSHLFDTLCNLDMVDIENVVEKTDIDLLRSLIKRHAQYTGSSYSKEILDTFEEKLPYFVKVMPIEYRRALKRLEEQANRNDDTTSVTEEVFR</sequence>
<comment type="pathway">
    <text evidence="17">Amino-acid biosynthesis; L-glutamate biosynthesis via GLT pathway; L-glutamate from 2-oxoglutarate and L-glutamine (NADP(+) route): step 1/1.</text>
</comment>
<keyword evidence="8" id="KW-0288">FMN</keyword>
<dbReference type="FunFam" id="3.60.20.10:FF:000001">
    <property type="entry name" value="Glutamate synthase, large subunit"/>
    <property type="match status" value="1"/>
</dbReference>
<dbReference type="CDD" id="cd02808">
    <property type="entry name" value="GltS_FMN"/>
    <property type="match status" value="1"/>
</dbReference>
<evidence type="ECO:0000256" key="5">
    <source>
        <dbReference type="ARBA" id="ARBA00012079"/>
    </source>
</evidence>
<comment type="cofactor">
    <cofactor evidence="2">
        <name>[3Fe-4S] cluster</name>
        <dbReference type="ChEBI" id="CHEBI:21137"/>
    </cofactor>
</comment>
<evidence type="ECO:0000313" key="23">
    <source>
        <dbReference type="Proteomes" id="UP000266426"/>
    </source>
</evidence>
<accession>A0A3A4R4H8</accession>
<keyword evidence="15" id="KW-0314">Glutamate biosynthesis</keyword>
<evidence type="ECO:0000256" key="19">
    <source>
        <dbReference type="ARBA" id="ARBA00072108"/>
    </source>
</evidence>
<dbReference type="InterPro" id="IPR006982">
    <property type="entry name" value="Glu_synth_centr_N"/>
</dbReference>
<dbReference type="SUPFAM" id="SSF69336">
    <property type="entry name" value="Alpha subunit of glutamate synthase, C-terminal domain"/>
    <property type="match status" value="1"/>
</dbReference>
<comment type="similarity">
    <text evidence="4">Belongs to the glutamate synthase family.</text>
</comment>
<evidence type="ECO:0000256" key="10">
    <source>
        <dbReference type="ARBA" id="ARBA00022827"/>
    </source>
</evidence>
<dbReference type="InterPro" id="IPR002489">
    <property type="entry name" value="Glu_synth_asu_C"/>
</dbReference>
<dbReference type="Pfam" id="PF04898">
    <property type="entry name" value="Glu_syn_central"/>
    <property type="match status" value="1"/>
</dbReference>
<evidence type="ECO:0000256" key="3">
    <source>
        <dbReference type="ARBA" id="ARBA00001974"/>
    </source>
</evidence>
<dbReference type="Pfam" id="PF00310">
    <property type="entry name" value="GATase_2"/>
    <property type="match status" value="1"/>
</dbReference>
<dbReference type="GO" id="GO:0006537">
    <property type="term" value="P:glutamate biosynthetic process"/>
    <property type="evidence" value="ECO:0007669"/>
    <property type="project" value="UniProtKB-KW"/>
</dbReference>
<feature type="domain" description="Glutamine amidotransferase type-2" evidence="21">
    <location>
        <begin position="21"/>
        <end position="417"/>
    </location>
</feature>
<dbReference type="FunFam" id="2.160.20.60:FF:000001">
    <property type="entry name" value="Glutamate synthase, large subunit"/>
    <property type="match status" value="1"/>
</dbReference>
<dbReference type="PANTHER" id="PTHR11938:SF133">
    <property type="entry name" value="GLUTAMATE SYNTHASE (NADH)"/>
    <property type="match status" value="1"/>
</dbReference>
<dbReference type="PROSITE" id="PS51278">
    <property type="entry name" value="GATASE_TYPE_2"/>
    <property type="match status" value="1"/>
</dbReference>
<dbReference type="Gene3D" id="3.20.20.70">
    <property type="entry name" value="Aldolase class I"/>
    <property type="match status" value="2"/>
</dbReference>
<evidence type="ECO:0000256" key="4">
    <source>
        <dbReference type="ARBA" id="ARBA00009716"/>
    </source>
</evidence>
<dbReference type="FunFam" id="3.20.20.70:FF:000031">
    <property type="entry name" value="Glutamate synthase 1 [NADH]"/>
    <property type="match status" value="1"/>
</dbReference>
<evidence type="ECO:0000256" key="2">
    <source>
        <dbReference type="ARBA" id="ARBA00001927"/>
    </source>
</evidence>
<keyword evidence="14" id="KW-0411">Iron-sulfur</keyword>
<evidence type="ECO:0000256" key="12">
    <source>
        <dbReference type="ARBA" id="ARBA00023002"/>
    </source>
</evidence>
<reference evidence="22 23" key="1">
    <citation type="journal article" date="2017" name="ISME J.">
        <title>Energy and carbon metabolisms in a deep terrestrial subsurface fluid microbial community.</title>
        <authorList>
            <person name="Momper L."/>
            <person name="Jungbluth S.P."/>
            <person name="Lee M.D."/>
            <person name="Amend J.P."/>
        </authorList>
    </citation>
    <scope>NUCLEOTIDE SEQUENCE [LARGE SCALE GENOMIC DNA]</scope>
    <source>
        <strain evidence="22">SURF_26</strain>
    </source>
</reference>